<evidence type="ECO:0000313" key="1">
    <source>
        <dbReference type="EMBL" id="EGG02646.1"/>
    </source>
</evidence>
<proteinExistence type="predicted"/>
<dbReference type="InParanoid" id="F4RYB2"/>
<dbReference type="RefSeq" id="XP_007414048.1">
    <property type="nucleotide sequence ID" value="XM_007413986.1"/>
</dbReference>
<dbReference type="GeneID" id="18923934"/>
<accession>F4RYB2</accession>
<dbReference type="AlphaFoldDB" id="F4RYB2"/>
<keyword evidence="2" id="KW-1185">Reference proteome</keyword>
<gene>
    <name evidence="1" type="ORF">MELLADRAFT_109998</name>
</gene>
<dbReference type="VEuPathDB" id="FungiDB:MELLADRAFT_109998"/>
<reference evidence="2" key="1">
    <citation type="journal article" date="2011" name="Proc. Natl. Acad. Sci. U.S.A.">
        <title>Obligate biotrophy features unraveled by the genomic analysis of rust fungi.</title>
        <authorList>
            <person name="Duplessis S."/>
            <person name="Cuomo C.A."/>
            <person name="Lin Y.-C."/>
            <person name="Aerts A."/>
            <person name="Tisserant E."/>
            <person name="Veneault-Fourrey C."/>
            <person name="Joly D.L."/>
            <person name="Hacquard S."/>
            <person name="Amselem J."/>
            <person name="Cantarel B.L."/>
            <person name="Chiu R."/>
            <person name="Coutinho P.M."/>
            <person name="Feau N."/>
            <person name="Field M."/>
            <person name="Frey P."/>
            <person name="Gelhaye E."/>
            <person name="Goldberg J."/>
            <person name="Grabherr M.G."/>
            <person name="Kodira C.D."/>
            <person name="Kohler A."/>
            <person name="Kuees U."/>
            <person name="Lindquist E.A."/>
            <person name="Lucas S.M."/>
            <person name="Mago R."/>
            <person name="Mauceli E."/>
            <person name="Morin E."/>
            <person name="Murat C."/>
            <person name="Pangilinan J.L."/>
            <person name="Park R."/>
            <person name="Pearson M."/>
            <person name="Quesneville H."/>
            <person name="Rouhier N."/>
            <person name="Sakthikumar S."/>
            <person name="Salamov A.A."/>
            <person name="Schmutz J."/>
            <person name="Selles B."/>
            <person name="Shapiro H."/>
            <person name="Tanguay P."/>
            <person name="Tuskan G.A."/>
            <person name="Henrissat B."/>
            <person name="Van de Peer Y."/>
            <person name="Rouze P."/>
            <person name="Ellis J.G."/>
            <person name="Dodds P.N."/>
            <person name="Schein J.E."/>
            <person name="Zhong S."/>
            <person name="Hamelin R.C."/>
            <person name="Grigoriev I.V."/>
            <person name="Szabo L.J."/>
            <person name="Martin F."/>
        </authorList>
    </citation>
    <scope>NUCLEOTIDE SEQUENCE [LARGE SCALE GENOMIC DNA]</scope>
    <source>
        <strain evidence="2">98AG31 / pathotype 3-4-7</strain>
    </source>
</reference>
<dbReference type="KEGG" id="mlr:MELLADRAFT_109998"/>
<protein>
    <submittedName>
        <fullName evidence="1">Uncharacterized protein</fullName>
    </submittedName>
</protein>
<dbReference type="HOGENOM" id="CLU_980327_0_0_1"/>
<sequence length="284" mass="32163">MSLSKPIPAANKFYHNAKLLGQFYKIKFTCETCVDFCKEIRTSLSQLARAGVDLPDNFVFFMVTAKLPEEMAMRVEKSLNSDLDVDLVLHQIQQDASQQIDAASSNDPSVGSSSNVITASPDVSNTIEQILLDSTGINFEIWQDAMQKKLEDLFLWNTTTRPRVHIKACDSAWFTMLETKSYDVIMESLDERSAAIAKAYSDLSFKTGSGLWQYLQDRFSTTTFDRKRKFRITVEVSNKNITDHMRPYANSKWDAELQNASKTPVVRASSIEPCHRMQVSLLVC</sequence>
<evidence type="ECO:0000313" key="2">
    <source>
        <dbReference type="Proteomes" id="UP000001072"/>
    </source>
</evidence>
<organism evidence="2">
    <name type="scientific">Melampsora larici-populina (strain 98AG31 / pathotype 3-4-7)</name>
    <name type="common">Poplar leaf rust fungus</name>
    <dbReference type="NCBI Taxonomy" id="747676"/>
    <lineage>
        <taxon>Eukaryota</taxon>
        <taxon>Fungi</taxon>
        <taxon>Dikarya</taxon>
        <taxon>Basidiomycota</taxon>
        <taxon>Pucciniomycotina</taxon>
        <taxon>Pucciniomycetes</taxon>
        <taxon>Pucciniales</taxon>
        <taxon>Melampsoraceae</taxon>
        <taxon>Melampsora</taxon>
    </lineage>
</organism>
<dbReference type="Proteomes" id="UP000001072">
    <property type="component" value="Unassembled WGS sequence"/>
</dbReference>
<dbReference type="OrthoDB" id="2506316at2759"/>
<name>F4RYB2_MELLP</name>
<dbReference type="EMBL" id="GL883129">
    <property type="protein sequence ID" value="EGG02646.1"/>
    <property type="molecule type" value="Genomic_DNA"/>
</dbReference>